<dbReference type="SUPFAM" id="SSF55961">
    <property type="entry name" value="Bet v1-like"/>
    <property type="match status" value="1"/>
</dbReference>
<organism evidence="1 2">
    <name type="scientific">Aeromicrobium alkaliterrae</name>
    <dbReference type="NCBI Taxonomy" id="302168"/>
    <lineage>
        <taxon>Bacteria</taxon>
        <taxon>Bacillati</taxon>
        <taxon>Actinomycetota</taxon>
        <taxon>Actinomycetes</taxon>
        <taxon>Propionibacteriales</taxon>
        <taxon>Nocardioidaceae</taxon>
        <taxon>Aeromicrobium</taxon>
    </lineage>
</organism>
<gene>
    <name evidence="1" type="ORF">GCM10009710_15880</name>
</gene>
<dbReference type="InterPro" id="IPR023393">
    <property type="entry name" value="START-like_dom_sf"/>
</dbReference>
<accession>A0ABN2JRB6</accession>
<dbReference type="Gene3D" id="3.30.530.20">
    <property type="match status" value="1"/>
</dbReference>
<evidence type="ECO:0000313" key="2">
    <source>
        <dbReference type="Proteomes" id="UP001501057"/>
    </source>
</evidence>
<proteinExistence type="predicted"/>
<keyword evidence="2" id="KW-1185">Reference proteome</keyword>
<sequence length="153" mass="17391">MATCVVRHESLLPVPAQVVWDRVTTADGINAELRPWMTMSVPAGADDLDLGSVEPVVHLGKSWIRLFGVVPVDYDDISIVELEPGRRFLERSRMFSSPVWQHERIVDPVDDHACRVSDVVTFTPRAALRPLAPRVLAALFAHRHRRLRRQWPD</sequence>
<name>A0ABN2JRB6_9ACTN</name>
<dbReference type="RefSeq" id="WP_344199748.1">
    <property type="nucleotide sequence ID" value="NZ_BAAAME010000004.1"/>
</dbReference>
<comment type="caution">
    <text evidence="1">The sequence shown here is derived from an EMBL/GenBank/DDBJ whole genome shotgun (WGS) entry which is preliminary data.</text>
</comment>
<dbReference type="Proteomes" id="UP001501057">
    <property type="component" value="Unassembled WGS sequence"/>
</dbReference>
<evidence type="ECO:0008006" key="3">
    <source>
        <dbReference type="Google" id="ProtNLM"/>
    </source>
</evidence>
<dbReference type="EMBL" id="BAAAME010000004">
    <property type="protein sequence ID" value="GAA1736402.1"/>
    <property type="molecule type" value="Genomic_DNA"/>
</dbReference>
<reference evidence="1 2" key="1">
    <citation type="journal article" date="2019" name="Int. J. Syst. Evol. Microbiol.">
        <title>The Global Catalogue of Microorganisms (GCM) 10K type strain sequencing project: providing services to taxonomists for standard genome sequencing and annotation.</title>
        <authorList>
            <consortium name="The Broad Institute Genomics Platform"/>
            <consortium name="The Broad Institute Genome Sequencing Center for Infectious Disease"/>
            <person name="Wu L."/>
            <person name="Ma J."/>
        </authorList>
    </citation>
    <scope>NUCLEOTIDE SEQUENCE [LARGE SCALE GENOMIC DNA]</scope>
    <source>
        <strain evidence="1 2">JCM 13518</strain>
    </source>
</reference>
<protein>
    <recommendedName>
        <fullName evidence="3">SRPBCC family protein</fullName>
    </recommendedName>
</protein>
<evidence type="ECO:0000313" key="1">
    <source>
        <dbReference type="EMBL" id="GAA1736402.1"/>
    </source>
</evidence>